<dbReference type="GO" id="GO:0004540">
    <property type="term" value="F:RNA nuclease activity"/>
    <property type="evidence" value="ECO:0007669"/>
    <property type="project" value="InterPro"/>
</dbReference>
<keyword evidence="2 5" id="KW-0540">Nuclease</keyword>
<dbReference type="GO" id="GO:0000287">
    <property type="term" value="F:magnesium ion binding"/>
    <property type="evidence" value="ECO:0007669"/>
    <property type="project" value="UniProtKB-UniRule"/>
</dbReference>
<evidence type="ECO:0000256" key="4">
    <source>
        <dbReference type="ARBA" id="ARBA00022801"/>
    </source>
</evidence>
<dbReference type="GO" id="GO:0016787">
    <property type="term" value="F:hydrolase activity"/>
    <property type="evidence" value="ECO:0007669"/>
    <property type="project" value="UniProtKB-KW"/>
</dbReference>
<dbReference type="InterPro" id="IPR029060">
    <property type="entry name" value="PIN-like_dom_sf"/>
</dbReference>
<dbReference type="RefSeq" id="WP_230314417.1">
    <property type="nucleotide sequence ID" value="NZ_CBTK010000196.1"/>
</dbReference>
<organism evidence="7 8">
    <name type="scientific">Candidatus Contendobacter odensis Run_B_J11</name>
    <dbReference type="NCBI Taxonomy" id="1400861"/>
    <lineage>
        <taxon>Bacteria</taxon>
        <taxon>Pseudomonadati</taxon>
        <taxon>Pseudomonadota</taxon>
        <taxon>Gammaproteobacteria</taxon>
        <taxon>Candidatus Competibacteraceae</taxon>
        <taxon>Candidatus Contendibacter</taxon>
    </lineage>
</organism>
<dbReference type="Pfam" id="PF01850">
    <property type="entry name" value="PIN"/>
    <property type="match status" value="1"/>
</dbReference>
<evidence type="ECO:0000256" key="3">
    <source>
        <dbReference type="ARBA" id="ARBA00022723"/>
    </source>
</evidence>
<sequence length="122" mass="13432">MKLVLDTNVILYHLANRLAAPLPPVIISASIISEMEALSYPTLTTIEEASICQYIASLQLIELTTSIKEEAIRLRRQHRLKLPDAIIAATAQELDATLLTCDQQLLSLPVVTTQAPGLRNRS</sequence>
<dbReference type="EMBL" id="CBTK010000196">
    <property type="protein sequence ID" value="CDH45663.1"/>
    <property type="molecule type" value="Genomic_DNA"/>
</dbReference>
<comment type="cofactor">
    <cofactor evidence="5">
        <name>Mg(2+)</name>
        <dbReference type="ChEBI" id="CHEBI:18420"/>
    </cofactor>
</comment>
<evidence type="ECO:0000313" key="7">
    <source>
        <dbReference type="EMBL" id="CDH45663.1"/>
    </source>
</evidence>
<evidence type="ECO:0000256" key="5">
    <source>
        <dbReference type="HAMAP-Rule" id="MF_00265"/>
    </source>
</evidence>
<comment type="caution">
    <text evidence="7">The sequence shown here is derived from an EMBL/GenBank/DDBJ whole genome shotgun (WGS) entry which is preliminary data.</text>
</comment>
<feature type="domain" description="PIN" evidence="6">
    <location>
        <begin position="1"/>
        <end position="107"/>
    </location>
</feature>
<dbReference type="HAMAP" id="MF_00265">
    <property type="entry name" value="VapC_Nob1"/>
    <property type="match status" value="1"/>
</dbReference>
<dbReference type="Proteomes" id="UP000019184">
    <property type="component" value="Unassembled WGS sequence"/>
</dbReference>
<feature type="binding site" evidence="5">
    <location>
        <position position="6"/>
    </location>
    <ligand>
        <name>Mg(2+)</name>
        <dbReference type="ChEBI" id="CHEBI:18420"/>
    </ligand>
</feature>
<proteinExistence type="inferred from homology"/>
<keyword evidence="5" id="KW-0460">Magnesium</keyword>
<name>A0A7U7J3Y9_9GAMM</name>
<comment type="similarity">
    <text evidence="5">Belongs to the PINc/VapC protein family.</text>
</comment>
<keyword evidence="5" id="KW-0800">Toxin</keyword>
<dbReference type="InterPro" id="IPR002716">
    <property type="entry name" value="PIN_dom"/>
</dbReference>
<dbReference type="Gene3D" id="3.40.50.1010">
    <property type="entry name" value="5'-nuclease"/>
    <property type="match status" value="1"/>
</dbReference>
<dbReference type="InterPro" id="IPR022907">
    <property type="entry name" value="VapC_family"/>
</dbReference>
<keyword evidence="8" id="KW-1185">Reference proteome</keyword>
<protein>
    <recommendedName>
        <fullName evidence="5">Ribonuclease VapC</fullName>
        <shortName evidence="5">RNase VapC</shortName>
        <ecNumber evidence="5">3.1.-.-</ecNumber>
    </recommendedName>
    <alternativeName>
        <fullName evidence="5">Toxin VapC</fullName>
    </alternativeName>
</protein>
<gene>
    <name evidence="5" type="primary">vapC</name>
    <name evidence="7" type="ORF">BN874_2750006</name>
</gene>
<feature type="binding site" evidence="5">
    <location>
        <position position="84"/>
    </location>
    <ligand>
        <name>Mg(2+)</name>
        <dbReference type="ChEBI" id="CHEBI:18420"/>
    </ligand>
</feature>
<dbReference type="EC" id="3.1.-.-" evidence="5"/>
<comment type="function">
    <text evidence="5">Toxic component of a toxin-antitoxin (TA) system. An RNase.</text>
</comment>
<dbReference type="AlphaFoldDB" id="A0A7U7J3Y9"/>
<accession>A0A7U7J3Y9</accession>
<dbReference type="SUPFAM" id="SSF88723">
    <property type="entry name" value="PIN domain-like"/>
    <property type="match status" value="1"/>
</dbReference>
<dbReference type="SMART" id="SM00670">
    <property type="entry name" value="PINc"/>
    <property type="match status" value="1"/>
</dbReference>
<evidence type="ECO:0000259" key="6">
    <source>
        <dbReference type="SMART" id="SM00670"/>
    </source>
</evidence>
<dbReference type="CDD" id="cd18738">
    <property type="entry name" value="PIN_VapC4-5_FitB-like"/>
    <property type="match status" value="1"/>
</dbReference>
<evidence type="ECO:0000313" key="8">
    <source>
        <dbReference type="Proteomes" id="UP000019184"/>
    </source>
</evidence>
<keyword evidence="3 5" id="KW-0479">Metal-binding</keyword>
<keyword evidence="1 5" id="KW-1277">Toxin-antitoxin system</keyword>
<evidence type="ECO:0000256" key="2">
    <source>
        <dbReference type="ARBA" id="ARBA00022722"/>
    </source>
</evidence>
<evidence type="ECO:0000256" key="1">
    <source>
        <dbReference type="ARBA" id="ARBA00022649"/>
    </source>
</evidence>
<keyword evidence="4 5" id="KW-0378">Hydrolase</keyword>
<reference evidence="7 8" key="1">
    <citation type="journal article" date="2014" name="ISME J.">
        <title>Candidatus Competibacter-lineage genomes retrieved from metagenomes reveal functional metabolic diversity.</title>
        <authorList>
            <person name="McIlroy S.J."/>
            <person name="Albertsen M."/>
            <person name="Andresen E.K."/>
            <person name="Saunders A.M."/>
            <person name="Kristiansen R."/>
            <person name="Stokholm-Bjerregaard M."/>
            <person name="Nielsen K.L."/>
            <person name="Nielsen P.H."/>
        </authorList>
    </citation>
    <scope>NUCLEOTIDE SEQUENCE [LARGE SCALE GENOMIC DNA]</scope>
    <source>
        <strain evidence="7 8">Run_B_J11</strain>
    </source>
</reference>
<dbReference type="GO" id="GO:0090729">
    <property type="term" value="F:toxin activity"/>
    <property type="evidence" value="ECO:0007669"/>
    <property type="project" value="UniProtKB-KW"/>
</dbReference>